<evidence type="ECO:0000256" key="4">
    <source>
        <dbReference type="ARBA" id="ARBA00022801"/>
    </source>
</evidence>
<dbReference type="InterPro" id="IPR044078">
    <property type="entry name" value="Mot1_ATP-bd"/>
</dbReference>
<dbReference type="Gene3D" id="3.40.50.10810">
    <property type="entry name" value="Tandem AAA-ATPase domain"/>
    <property type="match status" value="1"/>
</dbReference>
<dbReference type="InterPro" id="IPR014001">
    <property type="entry name" value="Helicase_ATP-bd"/>
</dbReference>
<dbReference type="Pfam" id="PF12054">
    <property type="entry name" value="DUF3535"/>
    <property type="match status" value="1"/>
</dbReference>
<dbReference type="EMBL" id="GBXI01017008">
    <property type="protein sequence ID" value="JAC97283.1"/>
    <property type="molecule type" value="Transcribed_RNA"/>
</dbReference>
<dbReference type="InterPro" id="IPR000330">
    <property type="entry name" value="SNF2_N"/>
</dbReference>
<feature type="domain" description="Helicase ATP-binding" evidence="10">
    <location>
        <begin position="1431"/>
        <end position="1600"/>
    </location>
</feature>
<keyword evidence="4" id="KW-0378">Hydrolase</keyword>
<dbReference type="CDD" id="cd18793">
    <property type="entry name" value="SF2_C_SNF"/>
    <property type="match status" value="1"/>
</dbReference>
<dbReference type="GO" id="GO:0005634">
    <property type="term" value="C:nucleus"/>
    <property type="evidence" value="ECO:0007669"/>
    <property type="project" value="UniProtKB-SubCell"/>
</dbReference>
<evidence type="ECO:0000256" key="5">
    <source>
        <dbReference type="ARBA" id="ARBA00022806"/>
    </source>
</evidence>
<feature type="compositionally biased region" description="Low complexity" evidence="9">
    <location>
        <begin position="288"/>
        <end position="306"/>
    </location>
</feature>
<dbReference type="InterPro" id="IPR016024">
    <property type="entry name" value="ARM-type_fold"/>
</dbReference>
<keyword evidence="7" id="KW-0238">DNA-binding</keyword>
<dbReference type="SMART" id="SM00487">
    <property type="entry name" value="DEXDc"/>
    <property type="match status" value="1"/>
</dbReference>
<dbReference type="PROSITE" id="PS51194">
    <property type="entry name" value="HELICASE_CTER"/>
    <property type="match status" value="1"/>
</dbReference>
<dbReference type="Pfam" id="PF00271">
    <property type="entry name" value="Helicase_C"/>
    <property type="match status" value="1"/>
</dbReference>
<dbReference type="Gene3D" id="3.40.50.300">
    <property type="entry name" value="P-loop containing nucleotide triphosphate hydrolases"/>
    <property type="match status" value="1"/>
</dbReference>
<dbReference type="GO" id="GO:0017025">
    <property type="term" value="F:TBP-class protein binding"/>
    <property type="evidence" value="ECO:0007669"/>
    <property type="project" value="InterPro"/>
</dbReference>
<comment type="subcellular location">
    <subcellularLocation>
        <location evidence="1">Nucleus</location>
    </subcellularLocation>
</comment>
<reference evidence="12" key="2">
    <citation type="journal article" date="2015" name="Gigascience">
        <title>Reconstructing a comprehensive transcriptome assembly of a white-pupal translocated strain of the pest fruit fly Bactrocera cucurbitae.</title>
        <authorList>
            <person name="Sim S.B."/>
            <person name="Calla B."/>
            <person name="Hall B."/>
            <person name="DeRego T."/>
            <person name="Geib S.M."/>
        </authorList>
    </citation>
    <scope>NUCLEOTIDE SEQUENCE</scope>
</reference>
<evidence type="ECO:0000256" key="9">
    <source>
        <dbReference type="SAM" id="MobiDB-lite"/>
    </source>
</evidence>
<dbReference type="SUPFAM" id="SSF52540">
    <property type="entry name" value="P-loop containing nucleoside triphosphate hydrolases"/>
    <property type="match status" value="2"/>
</dbReference>
<evidence type="ECO:0000256" key="8">
    <source>
        <dbReference type="ARBA" id="ARBA00023242"/>
    </source>
</evidence>
<dbReference type="GO" id="GO:0005524">
    <property type="term" value="F:ATP binding"/>
    <property type="evidence" value="ECO:0007669"/>
    <property type="project" value="UniProtKB-KW"/>
</dbReference>
<proteinExistence type="predicted"/>
<dbReference type="InterPro" id="IPR049730">
    <property type="entry name" value="SNF2/RAD54-like_C"/>
</dbReference>
<evidence type="ECO:0000256" key="3">
    <source>
        <dbReference type="ARBA" id="ARBA00022741"/>
    </source>
</evidence>
<evidence type="ECO:0000313" key="13">
    <source>
        <dbReference type="EMBL" id="JAC98999.1"/>
    </source>
</evidence>
<dbReference type="Pfam" id="PF00176">
    <property type="entry name" value="SNF2-rel_dom"/>
    <property type="match status" value="1"/>
</dbReference>
<dbReference type="SMART" id="SM00490">
    <property type="entry name" value="HELICc"/>
    <property type="match status" value="1"/>
</dbReference>
<keyword evidence="6" id="KW-0067">ATP-binding</keyword>
<keyword evidence="5" id="KW-0347">Helicase</keyword>
<evidence type="ECO:0000259" key="10">
    <source>
        <dbReference type="PROSITE" id="PS51192"/>
    </source>
</evidence>
<dbReference type="Gene3D" id="1.25.10.10">
    <property type="entry name" value="Leucine-rich Repeat Variant"/>
    <property type="match status" value="2"/>
</dbReference>
<sequence>MTSRLDRLFILLESGSSAVTRRAAAKQIGEVQKLYPHELHALLNRLIGYLHSTSWDTRIAASQAVEAILQNVPAWKPELYATIKREVIKKEKDIDEESAVASITGGGEDDSCQSVATTATTSSEQSCSRDVQHRDRLLSFAEFDLEQILHKGARLIGSEGIEFDLNESDVTATIVDGGGGGNANATAAERLSRQRALLNEKLGLTQASKLGVNLMDMITDEDVMVSNNSNSYNANEEKIPVEDILNIKSNSNLIASNGQQLSCREMNRAKRKARQNINTTTSGTCVSASVNSLSRSNSSTSSGLGTCKNGSSASDEPERKKVKTDSLQRQEVFYTLNDPVPDATGMWVDAVNWPLENFCARLYVDLFNPRWEVRHGAATALRELINSHSNGAGKAIGMSREEIYQHHNLWMEDAALRLLCVLCLDRFGDFVSDQVVAPVRETCAQVLGTIVKEMHAEQVHQIVQLLMKLLKQKEWEVRHGGLLGLKYVFVVREDLLPVYVPQTINDILLALFDVVDDVGAVAASTLIPIATWLPKLLNPAQVSSIVKMLWDLLLDQDELTSASNSFMGLLAAILCLPNAGSWIQMEPMSTLIPRLWPFLSHSSSSVRKSTLLTLQTLTASDLSKEKLEATTVDVPATSTADINNGNGVIVSSKESSNDAAAALAINFDSKKLNLNMGVVDWQWKLLQDALRFIYERILVEPQADIQEMSCKVWNNLLCNSDLGALLHAACPVVSSWICLAMQPARLAFDSSILIHTSAETHISVASSANGSSPVTPRRRTQRVADDLDANSTPATQRYFLGGNEATPQEVRERNVIRARIMAARVLGALSKYLVQPAPGVSHTPNMESPMDCYTKVLLGHLNSRSAVQRIVCGLTIAFWAQMDPSMHKAAPTLAEKLRACVMEYVYYDEVAISFTRLHQEAHDLIATLKQYKIVINDFNNARVFTLDQIEAIATTLTEGLHRYALKPKLLETLEERRRGLQNSFTQTSAEQCAYNISAQAALAAAVVCMQCLPEKLNPIVKPLMESIKREECELLQQLSAEFLVQLMHQVCDRNPSPNSKILTNLCTLLKSDPQFTPKIILSPLTLKQTPLPQTAAVTNNCVYYGILTLSLQQNNIQIGGTGNRSVAASTPRGPGRPPLTETLATAGDVTNVANAVELKQNRIQRMGASCAISKICLGFRMDIFSKIPVFQHILFAKIEQFTSSYPNMELLSDVPLDLAQTNDIITSLQLIEIAAPHFLQFSSDTSAKEEVFKQLFELLPHFSVLITHPLKAVRHMVARCIAALAAADLVRAMHFVLDVLLGMLVNIEKVIQRQGAIEAIERVVDKLQLSIVPYTVLLVVPLLGCMSDPDESVRLLSTHCFAALIQLMPLDSRSKSIKNEIPSVELQQRKIRDREFLDYLFTPKSIPDYKVPVPLSVELRSYQQAGVNWLWFLNKYNLHGILCDDMGLGKTLQTICILAGDHYQRHVDKAAPLPSLVICPPTLTGHWVYEVEKFIEKSNILRSLHYVGLPIGREKLRRQIGVCNLVVASYDTIRKDIDFFSTIHWNYCVLDEGHIIKNGKTKSSKAIKMLKAKHRLILSGTPIQNNVLELWSLFDFLMPGFLGTEKQFIARYSRPILASRDSKSSSKEQEAGVLAMEALHRQVLPFLLRRVKEDVLTDLPPKITQDLLCELSPLQERLYEDFSRTHLNSHWKDCLQSLGDSDSISKKAHIFHDLRYLQNVCNHPKLVLTPKHSEYMKITLELQKQQSSLDDIEHSAKLPALKQLLLDCGIGVQTETVSQHRALIFCQLKAMLNIVENDLLRKHLPSVTYLRLDGSVPASLRQQIVNNFNTDPSIDVLLLTTQVGGLGLNLTGADTVIFVEHDWNPMKDLQAMDRAHRIGQKKVVNVYRLITQKTLEEKIMGLQKFKILTANTVVSSENASLETMATGQLFDLFNAKDTDKTGSSGTPVSHTSVGGSQMAMNAIIESLPELWSEQQYDEEYDVSNFVQGLKK</sequence>
<evidence type="ECO:0000256" key="6">
    <source>
        <dbReference type="ARBA" id="ARBA00022840"/>
    </source>
</evidence>
<keyword evidence="8" id="KW-0539">Nucleus</keyword>
<dbReference type="PROSITE" id="PS51192">
    <property type="entry name" value="HELICASE_ATP_BIND_1"/>
    <property type="match status" value="1"/>
</dbReference>
<dbReference type="FunFam" id="3.40.50.10810:FF:000009">
    <property type="entry name" value="B-TFIID TATA-box-binding protein-associated factor 1"/>
    <property type="match status" value="1"/>
</dbReference>
<feature type="region of interest" description="Disordered" evidence="9">
    <location>
        <begin position="288"/>
        <end position="324"/>
    </location>
</feature>
<dbReference type="PANTHER" id="PTHR36498:SF1">
    <property type="entry name" value="TATA-BINDING PROTEIN-ASSOCIATED FACTOR 172"/>
    <property type="match status" value="1"/>
</dbReference>
<feature type="domain" description="Helicase C-terminal" evidence="11">
    <location>
        <begin position="1760"/>
        <end position="1920"/>
    </location>
</feature>
<organism evidence="12">
    <name type="scientific">Zeugodacus cucurbitae</name>
    <name type="common">Melon fruit fly</name>
    <name type="synonym">Bactrocera cucurbitae</name>
    <dbReference type="NCBI Taxonomy" id="28588"/>
    <lineage>
        <taxon>Eukaryota</taxon>
        <taxon>Metazoa</taxon>
        <taxon>Ecdysozoa</taxon>
        <taxon>Arthropoda</taxon>
        <taxon>Hexapoda</taxon>
        <taxon>Insecta</taxon>
        <taxon>Pterygota</taxon>
        <taxon>Neoptera</taxon>
        <taxon>Endopterygota</taxon>
        <taxon>Diptera</taxon>
        <taxon>Brachycera</taxon>
        <taxon>Muscomorpha</taxon>
        <taxon>Tephritoidea</taxon>
        <taxon>Tephritidae</taxon>
        <taxon>Zeugodacus</taxon>
        <taxon>Zeugodacus</taxon>
    </lineage>
</organism>
<dbReference type="CDD" id="cd17999">
    <property type="entry name" value="DEXHc_Mot1"/>
    <property type="match status" value="1"/>
</dbReference>
<dbReference type="InterPro" id="IPR001650">
    <property type="entry name" value="Helicase_C-like"/>
</dbReference>
<accession>A0A0A1WE77</accession>
<evidence type="ECO:0000256" key="7">
    <source>
        <dbReference type="ARBA" id="ARBA00023125"/>
    </source>
</evidence>
<dbReference type="GO" id="GO:0003677">
    <property type="term" value="F:DNA binding"/>
    <property type="evidence" value="ECO:0007669"/>
    <property type="project" value="UniProtKB-KW"/>
</dbReference>
<dbReference type="InterPro" id="IPR027417">
    <property type="entry name" value="P-loop_NTPase"/>
</dbReference>
<evidence type="ECO:0000256" key="1">
    <source>
        <dbReference type="ARBA" id="ARBA00004123"/>
    </source>
</evidence>
<dbReference type="PANTHER" id="PTHR36498">
    <property type="entry name" value="TATA-BINDING PROTEIN-ASSOCIATED FACTOR 172"/>
    <property type="match status" value="1"/>
</dbReference>
<dbReference type="InterPro" id="IPR011989">
    <property type="entry name" value="ARM-like"/>
</dbReference>
<feature type="compositionally biased region" description="Polar residues" evidence="9">
    <location>
        <begin position="112"/>
        <end position="128"/>
    </location>
</feature>
<evidence type="ECO:0000313" key="12">
    <source>
        <dbReference type="EMBL" id="JAC97283.1"/>
    </source>
</evidence>
<evidence type="ECO:0000259" key="11">
    <source>
        <dbReference type="PROSITE" id="PS51194"/>
    </source>
</evidence>
<dbReference type="EMBL" id="GBXI01015292">
    <property type="protein sequence ID" value="JAC98999.1"/>
    <property type="molecule type" value="Transcribed_RNA"/>
</dbReference>
<dbReference type="GO" id="GO:0004386">
    <property type="term" value="F:helicase activity"/>
    <property type="evidence" value="ECO:0007669"/>
    <property type="project" value="UniProtKB-KW"/>
</dbReference>
<dbReference type="GO" id="GO:0016887">
    <property type="term" value="F:ATP hydrolysis activity"/>
    <property type="evidence" value="ECO:0007669"/>
    <property type="project" value="InterPro"/>
</dbReference>
<gene>
    <name evidence="12" type="primary">BTAF1_1</name>
    <name evidence="13" type="synonym">BTAF1_0</name>
    <name evidence="13" type="ORF">g.38428</name>
    <name evidence="12" type="ORF">g.38431</name>
</gene>
<dbReference type="FunFam" id="3.40.50.300:FF:000428">
    <property type="entry name" value="TATA-binding protein-associated factor 172"/>
    <property type="match status" value="1"/>
</dbReference>
<feature type="region of interest" description="Disordered" evidence="9">
    <location>
        <begin position="101"/>
        <end position="128"/>
    </location>
</feature>
<keyword evidence="3" id="KW-0547">Nucleotide-binding</keyword>
<reference evidence="12" key="1">
    <citation type="submission" date="2014-11" db="EMBL/GenBank/DDBJ databases">
        <authorList>
            <person name="Geib S."/>
        </authorList>
    </citation>
    <scope>NUCLEOTIDE SEQUENCE</scope>
</reference>
<dbReference type="InterPro" id="IPR044972">
    <property type="entry name" value="Mot1"/>
</dbReference>
<dbReference type="SUPFAM" id="SSF48371">
    <property type="entry name" value="ARM repeat"/>
    <property type="match status" value="1"/>
</dbReference>
<protein>
    <submittedName>
        <fullName evidence="12">TATA-binding protein-associated factor 172</fullName>
    </submittedName>
</protein>
<evidence type="ECO:0000256" key="2">
    <source>
        <dbReference type="ARBA" id="ARBA00022737"/>
    </source>
</evidence>
<dbReference type="InterPro" id="IPR038718">
    <property type="entry name" value="SNF2-like_sf"/>
</dbReference>
<keyword evidence="2" id="KW-0677">Repeat</keyword>
<name>A0A0A1WE77_ZEUCU</name>
<dbReference type="InterPro" id="IPR022707">
    <property type="entry name" value="Mot1_central_dom"/>
</dbReference>